<keyword evidence="1" id="KW-0547">Nucleotide-binding</keyword>
<dbReference type="InterPro" id="IPR050445">
    <property type="entry name" value="Bact_polysacc_biosynth/exp"/>
</dbReference>
<dbReference type="RefSeq" id="WP_149611867.1">
    <property type="nucleotide sequence ID" value="NZ_VTUX01000006.1"/>
</dbReference>
<accession>A0A5B0WSS3</accession>
<keyword evidence="5" id="KW-1185">Reference proteome</keyword>
<sequence>MDYLQEAIEKAREQREGAIGKTRSPGEKRGNDEASSDVASDRRPLHSSRTSTQNARTRGARRRKAAPKNIEYQKTRCVEPPQELLNENRIIAGDRDDPRVEAYRQLRSQVLSSMNLNGWSTLAVTGPREDVGKTLTAINLAISISQEVNQTVMLVDLDLREPSVCKTLGIEVDKGIVDHLQHGEPLENILINPGYPRLVVVPGLPQGHHASELLTSPEMMSFLADVVGRYRDRIVVFDLPPLLRNDDAMVFVPNTDACLLVVEDGGTNPDEIERCMQLLKNTELLGTVLNKAR</sequence>
<dbReference type="PANTHER" id="PTHR32309">
    <property type="entry name" value="TYROSINE-PROTEIN KINASE"/>
    <property type="match status" value="1"/>
</dbReference>
<dbReference type="InterPro" id="IPR005702">
    <property type="entry name" value="Wzc-like_C"/>
</dbReference>
<organism evidence="4 5">
    <name type="scientific">Pseudohalioglobus sediminis</name>
    <dbReference type="NCBI Taxonomy" id="2606449"/>
    <lineage>
        <taxon>Bacteria</taxon>
        <taxon>Pseudomonadati</taxon>
        <taxon>Pseudomonadota</taxon>
        <taxon>Gammaproteobacteria</taxon>
        <taxon>Cellvibrionales</taxon>
        <taxon>Halieaceae</taxon>
        <taxon>Pseudohalioglobus</taxon>
    </lineage>
</organism>
<keyword evidence="2" id="KW-0067">ATP-binding</keyword>
<name>A0A5B0WSS3_9GAMM</name>
<dbReference type="Gene3D" id="3.40.50.300">
    <property type="entry name" value="P-loop containing nucleotide triphosphate hydrolases"/>
    <property type="match status" value="1"/>
</dbReference>
<dbReference type="EMBL" id="VTUX01000006">
    <property type="protein sequence ID" value="KAA1189966.1"/>
    <property type="molecule type" value="Genomic_DNA"/>
</dbReference>
<evidence type="ECO:0000256" key="2">
    <source>
        <dbReference type="ARBA" id="ARBA00022840"/>
    </source>
</evidence>
<feature type="compositionally biased region" description="Basic and acidic residues" evidence="3">
    <location>
        <begin position="7"/>
        <end position="32"/>
    </location>
</feature>
<dbReference type="Proteomes" id="UP000323708">
    <property type="component" value="Unassembled WGS sequence"/>
</dbReference>
<protein>
    <submittedName>
        <fullName evidence="4">Exopolysaccharide biosynthesis protein</fullName>
    </submittedName>
</protein>
<dbReference type="CDD" id="cd05387">
    <property type="entry name" value="BY-kinase"/>
    <property type="match status" value="1"/>
</dbReference>
<evidence type="ECO:0000256" key="1">
    <source>
        <dbReference type="ARBA" id="ARBA00022741"/>
    </source>
</evidence>
<dbReference type="AlphaFoldDB" id="A0A5B0WSS3"/>
<comment type="caution">
    <text evidence="4">The sequence shown here is derived from an EMBL/GenBank/DDBJ whole genome shotgun (WGS) entry which is preliminary data.</text>
</comment>
<gene>
    <name evidence="4" type="ORF">F0M18_12895</name>
</gene>
<dbReference type="SUPFAM" id="SSF52540">
    <property type="entry name" value="P-loop containing nucleoside triphosphate hydrolases"/>
    <property type="match status" value="1"/>
</dbReference>
<evidence type="ECO:0000256" key="3">
    <source>
        <dbReference type="SAM" id="MobiDB-lite"/>
    </source>
</evidence>
<proteinExistence type="predicted"/>
<evidence type="ECO:0000313" key="4">
    <source>
        <dbReference type="EMBL" id="KAA1189966.1"/>
    </source>
</evidence>
<dbReference type="InterPro" id="IPR027417">
    <property type="entry name" value="P-loop_NTPase"/>
</dbReference>
<dbReference type="PANTHER" id="PTHR32309:SF31">
    <property type="entry name" value="CAPSULAR EXOPOLYSACCHARIDE FAMILY"/>
    <property type="match status" value="1"/>
</dbReference>
<feature type="region of interest" description="Disordered" evidence="3">
    <location>
        <begin position="1"/>
        <end position="75"/>
    </location>
</feature>
<evidence type="ECO:0000313" key="5">
    <source>
        <dbReference type="Proteomes" id="UP000323708"/>
    </source>
</evidence>
<reference evidence="4 5" key="1">
    <citation type="submission" date="2019-09" db="EMBL/GenBank/DDBJ databases">
        <authorList>
            <person name="Chen X.-Y."/>
        </authorList>
    </citation>
    <scope>NUCLEOTIDE SEQUENCE [LARGE SCALE GENOMIC DNA]</scope>
    <source>
        <strain evidence="4 5">NY5</strain>
    </source>
</reference>